<feature type="region of interest" description="Disordered" evidence="18">
    <location>
        <begin position="51"/>
        <end position="92"/>
    </location>
</feature>
<feature type="region of interest" description="Disordered" evidence="18">
    <location>
        <begin position="292"/>
        <end position="312"/>
    </location>
</feature>
<feature type="coiled-coil region" evidence="17">
    <location>
        <begin position="1298"/>
        <end position="1325"/>
    </location>
</feature>
<keyword evidence="10" id="KW-0808">Transferase</keyword>
<feature type="compositionally biased region" description="Polar residues" evidence="18">
    <location>
        <begin position="631"/>
        <end position="664"/>
    </location>
</feature>
<dbReference type="CDD" id="cd11327">
    <property type="entry name" value="AmyAc_Glg_debranch_2"/>
    <property type="match status" value="1"/>
</dbReference>
<dbReference type="EC" id="2.4.1.25" evidence="5"/>
<evidence type="ECO:0000256" key="4">
    <source>
        <dbReference type="ARBA" id="ARBA00004496"/>
    </source>
</evidence>
<evidence type="ECO:0000313" key="23">
    <source>
        <dbReference type="EnsemblMetazoa" id="XP_050499687.1"/>
    </source>
</evidence>
<dbReference type="SUPFAM" id="SSF51445">
    <property type="entry name" value="(Trans)glycosidases"/>
    <property type="match status" value="1"/>
</dbReference>
<evidence type="ECO:0000256" key="7">
    <source>
        <dbReference type="ARBA" id="ARBA00020723"/>
    </source>
</evidence>
<dbReference type="InterPro" id="IPR017853">
    <property type="entry name" value="GH"/>
</dbReference>
<feature type="domain" description="Glycogen debranching enzyme central" evidence="22">
    <location>
        <begin position="1632"/>
        <end position="1905"/>
    </location>
</feature>
<evidence type="ECO:0000256" key="5">
    <source>
        <dbReference type="ARBA" id="ARBA00012560"/>
    </source>
</evidence>
<dbReference type="Pfam" id="PF14702">
    <property type="entry name" value="hGDE_central"/>
    <property type="match status" value="1"/>
</dbReference>
<dbReference type="PANTHER" id="PTHR10569:SF2">
    <property type="entry name" value="GLYCOGEN DEBRANCHING ENZYME"/>
    <property type="match status" value="1"/>
</dbReference>
<dbReference type="InterPro" id="IPR032788">
    <property type="entry name" value="AGL_central"/>
</dbReference>
<comment type="similarity">
    <text evidence="15">Belongs to the glycogen debranching enzyme family.</text>
</comment>
<dbReference type="InterPro" id="IPR032792">
    <property type="entry name" value="AGL_glucanoTrfase"/>
</dbReference>
<evidence type="ECO:0000256" key="15">
    <source>
        <dbReference type="ARBA" id="ARBA00025780"/>
    </source>
</evidence>
<evidence type="ECO:0000256" key="11">
    <source>
        <dbReference type="ARBA" id="ARBA00022801"/>
    </source>
</evidence>
<name>A0ABM5JP22_DIAVI</name>
<keyword evidence="8" id="KW-0963">Cytoplasm</keyword>
<evidence type="ECO:0000256" key="14">
    <source>
        <dbReference type="ARBA" id="ARBA00023295"/>
    </source>
</evidence>
<keyword evidence="13" id="KW-0511">Multifunctional enzyme</keyword>
<keyword evidence="12" id="KW-0320">Glycogen biosynthesis</keyword>
<feature type="compositionally biased region" description="Basic and acidic residues" evidence="18">
    <location>
        <begin position="123"/>
        <end position="137"/>
    </location>
</feature>
<evidence type="ECO:0000313" key="24">
    <source>
        <dbReference type="Proteomes" id="UP001652700"/>
    </source>
</evidence>
<dbReference type="Pfam" id="PF14699">
    <property type="entry name" value="hGDE_N"/>
    <property type="match status" value="1"/>
</dbReference>
<reference evidence="23" key="1">
    <citation type="submission" date="2025-05" db="UniProtKB">
        <authorList>
            <consortium name="EnsemblMetazoa"/>
        </authorList>
    </citation>
    <scope>IDENTIFICATION</scope>
</reference>
<evidence type="ECO:0000256" key="9">
    <source>
        <dbReference type="ARBA" id="ARBA00022676"/>
    </source>
</evidence>
<accession>A0ABM5JP22</accession>
<evidence type="ECO:0000259" key="19">
    <source>
        <dbReference type="Pfam" id="PF06202"/>
    </source>
</evidence>
<evidence type="ECO:0000256" key="18">
    <source>
        <dbReference type="SAM" id="MobiDB-lite"/>
    </source>
</evidence>
<dbReference type="EnsemblMetazoa" id="XM_050643730.1">
    <property type="protein sequence ID" value="XP_050499687.1"/>
    <property type="gene ID" value="LOC126880072"/>
</dbReference>
<feature type="compositionally biased region" description="Basic and acidic residues" evidence="18">
    <location>
        <begin position="705"/>
        <end position="717"/>
    </location>
</feature>
<feature type="region of interest" description="Disordered" evidence="18">
    <location>
        <begin position="593"/>
        <end position="612"/>
    </location>
</feature>
<dbReference type="Pfam" id="PF14701">
    <property type="entry name" value="hDGE_amylase"/>
    <property type="match status" value="1"/>
</dbReference>
<feature type="region of interest" description="Disordered" evidence="18">
    <location>
        <begin position="112"/>
        <end position="137"/>
    </location>
</feature>
<dbReference type="Pfam" id="PF06202">
    <property type="entry name" value="GDE_C"/>
    <property type="match status" value="1"/>
</dbReference>
<evidence type="ECO:0000256" key="17">
    <source>
        <dbReference type="SAM" id="Coils"/>
    </source>
</evidence>
<dbReference type="SUPFAM" id="SSF48208">
    <property type="entry name" value="Six-hairpin glycosidases"/>
    <property type="match status" value="1"/>
</dbReference>
<dbReference type="InterPro" id="IPR008928">
    <property type="entry name" value="6-hairpin_glycosidase_sf"/>
</dbReference>
<dbReference type="InterPro" id="IPR032790">
    <property type="entry name" value="GDE_C"/>
</dbReference>
<dbReference type="GeneID" id="126880072"/>
<keyword evidence="14" id="KW-0326">Glycosidase</keyword>
<comment type="catalytic activity">
    <reaction evidence="2">
        <text>Hydrolysis of (1-&gt;6)-alpha-D-glucosidic branch linkages in glycogen phosphorylase limit dextrin.</text>
        <dbReference type="EC" id="3.2.1.33"/>
    </reaction>
</comment>
<dbReference type="NCBIfam" id="TIGR01531">
    <property type="entry name" value="glyc_debranch"/>
    <property type="match status" value="1"/>
</dbReference>
<evidence type="ECO:0000256" key="1">
    <source>
        <dbReference type="ARBA" id="ARBA00000439"/>
    </source>
</evidence>
<sequence length="2472" mass="281951">MLWLIVRFTFYGVIFVIQLTCSITCELFRLTSLWVVLGLLTISDGINTAVSSTSQEEEKSDKSSSNKPKQQFKGGKVRQRPKKLNEDPTFSTSLSTPIEDIIEETINEEAVAVNKKKGKSSKKQTEELPVKKEKPTKDLDDDIGYSFFKVKTVSKGNPEAKPKKQVSVDLNEDNTADDIGFSFLPVKEKGKKYKSKSNPENKDQELTLNAVVDQTLRKAKYDTSKPSIIEHYKKRTTDKAFSKKAATKFESPSVSTIVEKRLLYESKLKSETKESKKVTSSISFASIVSNATDAPSGSDIEQNSQLLNGPKPDIQQHIFESLESVKSSAESVEVIDDSNSEYQNSQSTNFETIKEKLNTLLDEDSDFNQTQIEQSNVYEIDQSSKHSSVYIVGSNEVLEESSSTQDSYIGHTGFEQEPEQTFSQKTLEASIDNRFITDASILEKSTSTEAFLSFERHIESQDLTHSLESSNYYQNNYSQLNFDNQLQNSSESHISDYSYSQNQQSLSSSDFSRDYNSTDHSFTELVDNCAIAETYQTDTNYFQSNSELSQQFERVVSNQFISTESFHSTSQSSFQELVYENQNLVTENNLESSEYIENSTKESIPEPEEQTSPQFIEAPCRQEPGVEQKISCTENPTYSSTSDSEATSENTSPYKVHQTESSSVGFKKVVSEEKQETTYSRRSQEDSKENRTFLVNEQNQVVDEYSLKSEEQDRQEAQIDDYSNQQEIKEENQVEEQSLTSEEEDYQESKEYEFVNVPTESEEQEELAEENRHSLSSNHLKKETKVEEEFAYSSAKEDSQVIETEVVENGTDFTTTEQFAQITTTKVEEEVYASDKDQRQIIEEESVQNEDNLIKTKQFNQATTSEEHHRVTEKETLIEQQNYFLEEERKLPSVQNQLEEYSEYEEDIGIEYNNIMSEKAQQVRVLTLNDHEHQECTLYRIEKNWVIQFRVGPSLFGRKVYLYCNYPSKTNNQLNEFRRNKYQQLQWCADEGCENADDTGFYSQIKAELAGSFHYFFTYEKGENLERQGSGYFLVDPVLKYGNNEDLPLDCIQCQTVLAKCLGSFSTWENKLQVAKESGYNMIHFTPIQELGESNSSYSLSEQLKLNPVFKKSDGKMPTFEEVEQFTAKLRKDWKVTSICDIVLNHTANESKWIQEHPEVTYNCVNCPYMRPAYLLDAAFDFFSSEVKRGVYEDRGIPPDVTSEDHLNAIRYHFRASILDELKIHELFTCDTKKLIANFLSLARSGQPNPPKSPDSKPETEELKLIQDPEYRRLETSVDMKLALKLYNIYWSDTFDEDSRLKKCAEQLKNKLDELNNRVIDEVNDHLSAAIENVIAGIRYYRIQHDGPKFKDITIKTPLVYRYFTDYGSPKTLKEFEDIMYSDKGRFLMAHNGWVMESDPLRNFAAPDTKVYIRRELIAWGDSVKLRFGDKPEDCPFLWDHMKKYVEETARIFDGVRLDNCHSTPIPVAEYLLDCARRVRPDLYVVAELFTNSDMTDNIFVNRLGITSLIREAMSAWDSHEEGRLVYRYGGSPVGSFYQPNVRPLVPSVAHALFLDQTHDNPSPVEKRSVFDLLPSTALINMACCASGSNRGYDELVPHHIHVVDEDREYTEWTATDNLSVGNLRYVTHKCGILKAKKAINDLHFLLGKQGFNQVYVDQMDADIVAVTRHCPVTHQSYILVAFTAFGHPNEDAGEHQRGIKPLRFEGNLDEIVLEATLSHVKHKSGGSKYTKWHPFIKDCKWINGLPDYQVCVKEHIQVPDSDIFEKVDSGTKNVTQLNFKNFKPGSVVVIKSSLPEPMRAAIKTVRTLISSISLAKPTELATIVNKMTLADMNRALYRCGQEERDEGFGFDTYNIPSFGSMVYAGLQGFMSLLANIRPNNDLGHPMCANLRDGNWMIEFIWKRLKLDPGTKELGDWIERNTKSFENIPRYLVPCYFDIVVTGLYLVLLEKTHKLMSNFVKNGSTFVRGLALGSVQFGAYIKSADLPTLSPNLAPPKPPSRKIDNDTVQACVTLSAGLPHFSVGYMRNWGRDTFIALRGLFILTGRYQEAREHILGYAACMRHGLIPNLLDGGRNSRFNCRDAIWWWLYCIKEYVNEAPEGIKILSDKVSRIFPTDDATNQPPGAVDQPLYDVIQEGLKIHFQGLAFRERNAGRQIDEHMVDAGFNNQIGVHPETGFVFGGNKWNCGTWMDKMGSSDKAGNRGKPATPRDGSAVELIGLSKSVISWLAKLSEDNKYPYKGVERVSKSGTKTNWTFKEWALKIQNNFEKHFWVNSKPTDGEIRPDLVNKRGIYKDSHGSSLEYTDFQLRCNFPVAMVAAPELFTPSRAWEALIQAEKYLLGPLGMKTLDPEDWAYKGDYDNSNQSEDPSVSHGFNYHQGPEWVWPIGFFLRAKLIFAAQNGALRETVASTKLILSKHFVELQTSDWRGLPELTNKDGAYCNDSSRTQAWSMSCVLEVLHDLKKIESSIDLLGN</sequence>
<dbReference type="Proteomes" id="UP001652700">
    <property type="component" value="Unplaced"/>
</dbReference>
<keyword evidence="24" id="KW-1185">Reference proteome</keyword>
<evidence type="ECO:0000256" key="10">
    <source>
        <dbReference type="ARBA" id="ARBA00022679"/>
    </source>
</evidence>
<comment type="catalytic activity">
    <reaction evidence="1">
        <text>Transfers a segment of a (1-&gt;4)-alpha-D-glucan to a new position in an acceptor, which may be glucose or a (1-&gt;4)-alpha-D-glucan.</text>
        <dbReference type="EC" id="2.4.1.25"/>
    </reaction>
</comment>
<protein>
    <recommendedName>
        <fullName evidence="7">Glycogen debranching enzyme</fullName>
        <ecNumber evidence="5">2.4.1.25</ecNumber>
        <ecNumber evidence="6">3.2.1.33</ecNumber>
    </recommendedName>
    <alternativeName>
        <fullName evidence="16">Glycogen debrancher</fullName>
    </alternativeName>
</protein>
<evidence type="ECO:0000256" key="16">
    <source>
        <dbReference type="ARBA" id="ARBA00031477"/>
    </source>
</evidence>
<evidence type="ECO:0000256" key="2">
    <source>
        <dbReference type="ARBA" id="ARBA00000927"/>
    </source>
</evidence>
<feature type="compositionally biased region" description="Basic and acidic residues" evidence="18">
    <location>
        <begin position="682"/>
        <end position="691"/>
    </location>
</feature>
<keyword evidence="11" id="KW-0378">Hydrolase</keyword>
<dbReference type="RefSeq" id="XP_050499687.1">
    <property type="nucleotide sequence ID" value="XM_050643730.1"/>
</dbReference>
<keyword evidence="17" id="KW-0175">Coiled coil</keyword>
<dbReference type="EC" id="3.2.1.33" evidence="6"/>
<comment type="function">
    <text evidence="3">Multifunctional enzyme acting as 1,4-alpha-D-glucan:1,4-alpha-D-glucan 4-alpha-D-glycosyltransferase and amylo-1,6-glucosidase in glycogen degradation.</text>
</comment>
<dbReference type="PANTHER" id="PTHR10569">
    <property type="entry name" value="GLYCOGEN DEBRANCHING ENZYME"/>
    <property type="match status" value="1"/>
</dbReference>
<dbReference type="Gene3D" id="1.50.10.10">
    <property type="match status" value="1"/>
</dbReference>
<dbReference type="InterPro" id="IPR006421">
    <property type="entry name" value="Glycogen_debranch_met"/>
</dbReference>
<feature type="domain" description="Eukaryotic glycogen debranching enzyme N-terminal" evidence="20">
    <location>
        <begin position="948"/>
        <end position="1041"/>
    </location>
</feature>
<evidence type="ECO:0000256" key="13">
    <source>
        <dbReference type="ARBA" id="ARBA00023268"/>
    </source>
</evidence>
<evidence type="ECO:0000256" key="12">
    <source>
        <dbReference type="ARBA" id="ARBA00023056"/>
    </source>
</evidence>
<dbReference type="Gene3D" id="3.20.20.80">
    <property type="entry name" value="Glycosidases"/>
    <property type="match status" value="2"/>
</dbReference>
<dbReference type="InterPro" id="IPR012341">
    <property type="entry name" value="6hp_glycosidase-like_sf"/>
</dbReference>
<feature type="region of interest" description="Disordered" evidence="18">
    <location>
        <begin position="631"/>
        <end position="784"/>
    </location>
</feature>
<comment type="subcellular location">
    <subcellularLocation>
        <location evidence="4">Cytoplasm</location>
    </subcellularLocation>
</comment>
<dbReference type="InterPro" id="IPR029436">
    <property type="entry name" value="AGL_euk_N"/>
</dbReference>
<evidence type="ECO:0000256" key="3">
    <source>
        <dbReference type="ARBA" id="ARBA00003530"/>
    </source>
</evidence>
<feature type="domain" description="Glycogen debranching enzyme glucanotransferase" evidence="21">
    <location>
        <begin position="1046"/>
        <end position="1484"/>
    </location>
</feature>
<evidence type="ECO:0000256" key="8">
    <source>
        <dbReference type="ARBA" id="ARBA00022490"/>
    </source>
</evidence>
<organism evidence="23 24">
    <name type="scientific">Diabrotica virgifera virgifera</name>
    <name type="common">western corn rootworm</name>
    <dbReference type="NCBI Taxonomy" id="50390"/>
    <lineage>
        <taxon>Eukaryota</taxon>
        <taxon>Metazoa</taxon>
        <taxon>Ecdysozoa</taxon>
        <taxon>Arthropoda</taxon>
        <taxon>Hexapoda</taxon>
        <taxon>Insecta</taxon>
        <taxon>Pterygota</taxon>
        <taxon>Neoptera</taxon>
        <taxon>Endopterygota</taxon>
        <taxon>Coleoptera</taxon>
        <taxon>Polyphaga</taxon>
        <taxon>Cucujiformia</taxon>
        <taxon>Chrysomeloidea</taxon>
        <taxon>Chrysomelidae</taxon>
        <taxon>Galerucinae</taxon>
        <taxon>Diabroticina</taxon>
        <taxon>Diabroticites</taxon>
        <taxon>Diabrotica</taxon>
    </lineage>
</organism>
<keyword evidence="9" id="KW-0328">Glycosyltransferase</keyword>
<evidence type="ECO:0000259" key="20">
    <source>
        <dbReference type="Pfam" id="PF14699"/>
    </source>
</evidence>
<evidence type="ECO:0000259" key="21">
    <source>
        <dbReference type="Pfam" id="PF14701"/>
    </source>
</evidence>
<feature type="domain" description="Glycogen debranching enzyme C-terminal" evidence="19">
    <location>
        <begin position="2008"/>
        <end position="2455"/>
    </location>
</feature>
<dbReference type="InterPro" id="IPR010401">
    <property type="entry name" value="AGL/Gdb1"/>
</dbReference>
<evidence type="ECO:0000256" key="6">
    <source>
        <dbReference type="ARBA" id="ARBA00012778"/>
    </source>
</evidence>
<evidence type="ECO:0000259" key="22">
    <source>
        <dbReference type="Pfam" id="PF14702"/>
    </source>
</evidence>
<proteinExistence type="inferred from homology"/>
<feature type="compositionally biased region" description="Polar residues" evidence="18">
    <location>
        <begin position="292"/>
        <end position="307"/>
    </location>
</feature>